<dbReference type="EMBL" id="JAIWYP010000006">
    <property type="protein sequence ID" value="KAH3807019.1"/>
    <property type="molecule type" value="Genomic_DNA"/>
</dbReference>
<dbReference type="AlphaFoldDB" id="A0A9D4JEK9"/>
<feature type="compositionally biased region" description="Polar residues" evidence="1">
    <location>
        <begin position="41"/>
        <end position="74"/>
    </location>
</feature>
<accession>A0A9D4JEK9</accession>
<gene>
    <name evidence="2" type="ORF">DPMN_135351</name>
</gene>
<keyword evidence="3" id="KW-1185">Reference proteome</keyword>
<proteinExistence type="predicted"/>
<reference evidence="2" key="1">
    <citation type="journal article" date="2019" name="bioRxiv">
        <title>The Genome of the Zebra Mussel, Dreissena polymorpha: A Resource for Invasive Species Research.</title>
        <authorList>
            <person name="McCartney M.A."/>
            <person name="Auch B."/>
            <person name="Kono T."/>
            <person name="Mallez S."/>
            <person name="Zhang Y."/>
            <person name="Obille A."/>
            <person name="Becker A."/>
            <person name="Abrahante J.E."/>
            <person name="Garbe J."/>
            <person name="Badalamenti J.P."/>
            <person name="Herman A."/>
            <person name="Mangelson H."/>
            <person name="Liachko I."/>
            <person name="Sullivan S."/>
            <person name="Sone E.D."/>
            <person name="Koren S."/>
            <person name="Silverstein K.A.T."/>
            <person name="Beckman K.B."/>
            <person name="Gohl D.M."/>
        </authorList>
    </citation>
    <scope>NUCLEOTIDE SEQUENCE</scope>
    <source>
        <strain evidence="2">Duluth1</strain>
        <tissue evidence="2">Whole animal</tissue>
    </source>
</reference>
<sequence>MEDLEKQVDDFKNKRNLESGDHINIDTTRHRGGSRGHGRGNQSVPYNRSKNEASNRQMTERSTGTSENNKHFNI</sequence>
<organism evidence="2 3">
    <name type="scientific">Dreissena polymorpha</name>
    <name type="common">Zebra mussel</name>
    <name type="synonym">Mytilus polymorpha</name>
    <dbReference type="NCBI Taxonomy" id="45954"/>
    <lineage>
        <taxon>Eukaryota</taxon>
        <taxon>Metazoa</taxon>
        <taxon>Spiralia</taxon>
        <taxon>Lophotrochozoa</taxon>
        <taxon>Mollusca</taxon>
        <taxon>Bivalvia</taxon>
        <taxon>Autobranchia</taxon>
        <taxon>Heteroconchia</taxon>
        <taxon>Euheterodonta</taxon>
        <taxon>Imparidentia</taxon>
        <taxon>Neoheterodontei</taxon>
        <taxon>Myida</taxon>
        <taxon>Dreissenoidea</taxon>
        <taxon>Dreissenidae</taxon>
        <taxon>Dreissena</taxon>
    </lineage>
</organism>
<reference evidence="2" key="2">
    <citation type="submission" date="2020-11" db="EMBL/GenBank/DDBJ databases">
        <authorList>
            <person name="McCartney M.A."/>
            <person name="Auch B."/>
            <person name="Kono T."/>
            <person name="Mallez S."/>
            <person name="Becker A."/>
            <person name="Gohl D.M."/>
            <person name="Silverstein K.A.T."/>
            <person name="Koren S."/>
            <person name="Bechman K.B."/>
            <person name="Herman A."/>
            <person name="Abrahante J.E."/>
            <person name="Garbe J."/>
        </authorList>
    </citation>
    <scope>NUCLEOTIDE SEQUENCE</scope>
    <source>
        <strain evidence="2">Duluth1</strain>
        <tissue evidence="2">Whole animal</tissue>
    </source>
</reference>
<evidence type="ECO:0000256" key="1">
    <source>
        <dbReference type="SAM" id="MobiDB-lite"/>
    </source>
</evidence>
<dbReference type="Proteomes" id="UP000828390">
    <property type="component" value="Unassembled WGS sequence"/>
</dbReference>
<protein>
    <submittedName>
        <fullName evidence="2">Uncharacterized protein</fullName>
    </submittedName>
</protein>
<feature type="region of interest" description="Disordered" evidence="1">
    <location>
        <begin position="1"/>
        <end position="74"/>
    </location>
</feature>
<name>A0A9D4JEK9_DREPO</name>
<evidence type="ECO:0000313" key="3">
    <source>
        <dbReference type="Proteomes" id="UP000828390"/>
    </source>
</evidence>
<feature type="compositionally biased region" description="Basic and acidic residues" evidence="1">
    <location>
        <begin position="1"/>
        <end position="29"/>
    </location>
</feature>
<evidence type="ECO:0000313" key="2">
    <source>
        <dbReference type="EMBL" id="KAH3807019.1"/>
    </source>
</evidence>
<comment type="caution">
    <text evidence="2">The sequence shown here is derived from an EMBL/GenBank/DDBJ whole genome shotgun (WGS) entry which is preliminary data.</text>
</comment>